<dbReference type="PANTHER" id="PTHR47662">
    <property type="entry name" value="RING-TYPE DOMAIN-CONTAINING PROTEIN"/>
    <property type="match status" value="1"/>
</dbReference>
<comment type="caution">
    <text evidence="4">The sequence shown here is derived from an EMBL/GenBank/DDBJ whole genome shotgun (WGS) entry which is preliminary data.</text>
</comment>
<dbReference type="EMBL" id="QEFC01003103">
    <property type="protein sequence ID" value="KAE9449955.1"/>
    <property type="molecule type" value="Genomic_DNA"/>
</dbReference>
<keyword evidence="1" id="KW-0863">Zinc-finger</keyword>
<protein>
    <recommendedName>
        <fullName evidence="3">RING-type domain-containing protein</fullName>
    </recommendedName>
</protein>
<dbReference type="AlphaFoldDB" id="A0A6A4KWH3"/>
<dbReference type="Pfam" id="PF13639">
    <property type="entry name" value="zf-RING_2"/>
    <property type="match status" value="1"/>
</dbReference>
<dbReference type="SMART" id="SM00184">
    <property type="entry name" value="RING"/>
    <property type="match status" value="1"/>
</dbReference>
<feature type="compositionally biased region" description="Gly residues" evidence="2">
    <location>
        <begin position="279"/>
        <end position="290"/>
    </location>
</feature>
<evidence type="ECO:0000256" key="2">
    <source>
        <dbReference type="SAM" id="MobiDB-lite"/>
    </source>
</evidence>
<sequence>MTIFYVTGLLEELVNGVCSIFEILSASIRRHIATARFLKLIDEENPASRYKIEKLGKPVECAVCLSKLEKGEKIRNLKCNHTFHKVCVDTWLQQDSAVTCLVCRSAVLPEEIMVKLRPQRNDNQVYDRSDREEIVSLLLSAIDEELVNGVCSTFEILSASIRRHIATARFLKLIDEENPASRYKIGKRGKPVECAVCLSKLEKGEKIRNLKSRVCEIRVTAKGESGGFVRGMKGVLEECEEEIRAHADGLAASEDHTEGVGSGDGVCGRGAAVAVLGGGGVPKGGGGGGRVDSVISAGSERVHGESQAKSADDVESPDLPAKSSHQSRPSPLGQTQQSSSKGHHRQPR</sequence>
<proteinExistence type="predicted"/>
<accession>A0A6A4KWH3</accession>
<keyword evidence="1" id="KW-0479">Metal-binding</keyword>
<feature type="compositionally biased region" description="Basic and acidic residues" evidence="2">
    <location>
        <begin position="300"/>
        <end position="312"/>
    </location>
</feature>
<reference evidence="4 5" key="1">
    <citation type="journal article" date="2019" name="Genome Biol. Evol.">
        <title>The Rhododendron genome and chromosomal organization provide insight into shared whole-genome duplications across the heath family (Ericaceae).</title>
        <authorList>
            <person name="Soza V.L."/>
            <person name="Lindsley D."/>
            <person name="Waalkes A."/>
            <person name="Ramage E."/>
            <person name="Patwardhan R.P."/>
            <person name="Burton J.N."/>
            <person name="Adey A."/>
            <person name="Kumar A."/>
            <person name="Qiu R."/>
            <person name="Shendure J."/>
            <person name="Hall B."/>
        </authorList>
    </citation>
    <scope>NUCLEOTIDE SEQUENCE [LARGE SCALE GENOMIC DNA]</scope>
    <source>
        <strain evidence="4">RSF 1966-606</strain>
    </source>
</reference>
<dbReference type="InterPro" id="IPR001841">
    <property type="entry name" value="Znf_RING"/>
</dbReference>
<gene>
    <name evidence="4" type="ORF">C3L33_18143</name>
</gene>
<dbReference type="PANTHER" id="PTHR47662:SF1">
    <property type="entry name" value="RING-TYPE DOMAIN-CONTAINING PROTEIN"/>
    <property type="match status" value="1"/>
</dbReference>
<evidence type="ECO:0000256" key="1">
    <source>
        <dbReference type="PROSITE-ProRule" id="PRU00175"/>
    </source>
</evidence>
<dbReference type="OrthoDB" id="8062037at2759"/>
<dbReference type="SUPFAM" id="SSF57850">
    <property type="entry name" value="RING/U-box"/>
    <property type="match status" value="1"/>
</dbReference>
<evidence type="ECO:0000313" key="5">
    <source>
        <dbReference type="Proteomes" id="UP000428333"/>
    </source>
</evidence>
<dbReference type="PROSITE" id="PS50089">
    <property type="entry name" value="ZF_RING_2"/>
    <property type="match status" value="1"/>
</dbReference>
<dbReference type="InterPro" id="IPR013083">
    <property type="entry name" value="Znf_RING/FYVE/PHD"/>
</dbReference>
<dbReference type="Proteomes" id="UP000428333">
    <property type="component" value="Linkage Group LG11"/>
</dbReference>
<organism evidence="4 5">
    <name type="scientific">Rhododendron williamsianum</name>
    <dbReference type="NCBI Taxonomy" id="262921"/>
    <lineage>
        <taxon>Eukaryota</taxon>
        <taxon>Viridiplantae</taxon>
        <taxon>Streptophyta</taxon>
        <taxon>Embryophyta</taxon>
        <taxon>Tracheophyta</taxon>
        <taxon>Spermatophyta</taxon>
        <taxon>Magnoliopsida</taxon>
        <taxon>eudicotyledons</taxon>
        <taxon>Gunneridae</taxon>
        <taxon>Pentapetalae</taxon>
        <taxon>asterids</taxon>
        <taxon>Ericales</taxon>
        <taxon>Ericaceae</taxon>
        <taxon>Ericoideae</taxon>
        <taxon>Rhodoreae</taxon>
        <taxon>Rhododendron</taxon>
    </lineage>
</organism>
<name>A0A6A4KWH3_9ERIC</name>
<feature type="non-terminal residue" evidence="4">
    <location>
        <position position="1"/>
    </location>
</feature>
<keyword evidence="5" id="KW-1185">Reference proteome</keyword>
<evidence type="ECO:0000313" key="4">
    <source>
        <dbReference type="EMBL" id="KAE9449955.1"/>
    </source>
</evidence>
<evidence type="ECO:0000259" key="3">
    <source>
        <dbReference type="PROSITE" id="PS50089"/>
    </source>
</evidence>
<feature type="compositionally biased region" description="Polar residues" evidence="2">
    <location>
        <begin position="323"/>
        <end position="340"/>
    </location>
</feature>
<dbReference type="Gene3D" id="3.30.40.10">
    <property type="entry name" value="Zinc/RING finger domain, C3HC4 (zinc finger)"/>
    <property type="match status" value="1"/>
</dbReference>
<keyword evidence="1" id="KW-0862">Zinc</keyword>
<feature type="domain" description="RING-type" evidence="3">
    <location>
        <begin position="61"/>
        <end position="104"/>
    </location>
</feature>
<dbReference type="GO" id="GO:0008270">
    <property type="term" value="F:zinc ion binding"/>
    <property type="evidence" value="ECO:0007669"/>
    <property type="project" value="UniProtKB-KW"/>
</dbReference>
<feature type="region of interest" description="Disordered" evidence="2">
    <location>
        <begin position="279"/>
        <end position="348"/>
    </location>
</feature>